<dbReference type="EMBL" id="JAJEKE010000014">
    <property type="protein sequence ID" value="MCQ1530740.1"/>
    <property type="molecule type" value="Genomic_DNA"/>
</dbReference>
<organism evidence="4 5">
    <name type="scientific">Lutispora saccharofermentans</name>
    <dbReference type="NCBI Taxonomy" id="3024236"/>
    <lineage>
        <taxon>Bacteria</taxon>
        <taxon>Bacillati</taxon>
        <taxon>Bacillota</taxon>
        <taxon>Clostridia</taxon>
        <taxon>Lutisporales</taxon>
        <taxon>Lutisporaceae</taxon>
        <taxon>Lutispora</taxon>
    </lineage>
</organism>
<keyword evidence="5" id="KW-1185">Reference proteome</keyword>
<dbReference type="PANTHER" id="PTHR46401:SF2">
    <property type="entry name" value="GLYCOSYLTRANSFERASE WBBK-RELATED"/>
    <property type="match status" value="1"/>
</dbReference>
<protein>
    <submittedName>
        <fullName evidence="4">Glycosyltransferase family 4 protein</fullName>
    </submittedName>
</protein>
<dbReference type="InterPro" id="IPR028098">
    <property type="entry name" value="Glyco_trans_4-like_N"/>
</dbReference>
<evidence type="ECO:0000256" key="1">
    <source>
        <dbReference type="ARBA" id="ARBA00022679"/>
    </source>
</evidence>
<comment type="caution">
    <text evidence="4">The sequence shown here is derived from an EMBL/GenBank/DDBJ whole genome shotgun (WGS) entry which is preliminary data.</text>
</comment>
<evidence type="ECO:0000313" key="5">
    <source>
        <dbReference type="Proteomes" id="UP001651880"/>
    </source>
</evidence>
<evidence type="ECO:0000259" key="2">
    <source>
        <dbReference type="Pfam" id="PF00534"/>
    </source>
</evidence>
<reference evidence="4 5" key="1">
    <citation type="submission" date="2021-10" db="EMBL/GenBank/DDBJ databases">
        <title>Lutispora strain m25 sp. nov., a thermophilic, non-spore-forming bacterium isolated from a lab-scale methanogenic bioreactor digesting anaerobic sludge.</title>
        <authorList>
            <person name="El Houari A."/>
            <person name="Mcdonald J."/>
        </authorList>
    </citation>
    <scope>NUCLEOTIDE SEQUENCE [LARGE SCALE GENOMIC DNA]</scope>
    <source>
        <strain evidence="5">m25</strain>
    </source>
</reference>
<feature type="domain" description="Glycosyltransferase subfamily 4-like N-terminal" evidence="3">
    <location>
        <begin position="67"/>
        <end position="174"/>
    </location>
</feature>
<keyword evidence="1" id="KW-0808">Transferase</keyword>
<dbReference type="RefSeq" id="WP_255228261.1">
    <property type="nucleotide sequence ID" value="NZ_JAJEKE010000014.1"/>
</dbReference>
<evidence type="ECO:0000259" key="3">
    <source>
        <dbReference type="Pfam" id="PF13439"/>
    </source>
</evidence>
<dbReference type="PANTHER" id="PTHR46401">
    <property type="entry name" value="GLYCOSYLTRANSFERASE WBBK-RELATED"/>
    <property type="match status" value="1"/>
</dbReference>
<dbReference type="Pfam" id="PF13439">
    <property type="entry name" value="Glyco_transf_4"/>
    <property type="match status" value="1"/>
</dbReference>
<gene>
    <name evidence="4" type="ORF">LJD61_14450</name>
</gene>
<dbReference type="Proteomes" id="UP001651880">
    <property type="component" value="Unassembled WGS sequence"/>
</dbReference>
<evidence type="ECO:0000313" key="4">
    <source>
        <dbReference type="EMBL" id="MCQ1530740.1"/>
    </source>
</evidence>
<dbReference type="Pfam" id="PF00534">
    <property type="entry name" value="Glycos_transf_1"/>
    <property type="match status" value="1"/>
</dbReference>
<dbReference type="InterPro" id="IPR001296">
    <property type="entry name" value="Glyco_trans_1"/>
</dbReference>
<name>A0ABT1NHK6_9FIRM</name>
<dbReference type="SUPFAM" id="SSF53756">
    <property type="entry name" value="UDP-Glycosyltransferase/glycogen phosphorylase"/>
    <property type="match status" value="1"/>
</dbReference>
<accession>A0ABT1NHK6</accession>
<dbReference type="Gene3D" id="3.40.50.2000">
    <property type="entry name" value="Glycogen Phosphorylase B"/>
    <property type="match status" value="2"/>
</dbReference>
<sequence length="379" mass="42785">MRICIDGIGVTKLHGTGLYTYTCELLQNLFEMYPQPSYDLIWDESSHIDGWENTGKINFFNLSKRDELNGLKAIKDHITGNKINLFHSPNNGLSIPPDGKGKSACKYVITAHDLIAFTIPEMVDEKYLNRFLQTFPKAAEEADRIIAVSDSIKEQLANVLALPNDRIDVIYPGCSSQFSLMNKEHCMKFLKDNYHIQGDIILFAGSVHIRKNLETLLRVFREIKMSFKGLKLVLAGKVDGKRQEYYLELKGLAKDLGIENELIFTGTVEYKHMPYFYNASKCAVNLSDYEGFPMTAIEAISCGVPAICSNTASFIETVGDKALLVNAKQEKEVKYAILEALNSGDDSEALINKSNRVKKEFNWNRAIKDHVRLYESLLS</sequence>
<dbReference type="CDD" id="cd03809">
    <property type="entry name" value="GT4_MtfB-like"/>
    <property type="match status" value="1"/>
</dbReference>
<proteinExistence type="predicted"/>
<feature type="domain" description="Glycosyl transferase family 1" evidence="2">
    <location>
        <begin position="199"/>
        <end position="354"/>
    </location>
</feature>